<name>A0A8S5TPQ0_9CAUD</name>
<proteinExistence type="predicted"/>
<evidence type="ECO:0000313" key="1">
    <source>
        <dbReference type="EMBL" id="DAF65096.1"/>
    </source>
</evidence>
<evidence type="ECO:0008006" key="2">
    <source>
        <dbReference type="Google" id="ProtNLM"/>
    </source>
</evidence>
<sequence>MYTIKLKIGGIDKEFTKEYINVEDNLLATEQNVRQSALLQDAKKANDPRENRKLNEAYLKMFVDMFGGQFKVEDLKQADIGILKTLEKIYLAALGIKEEVIEELDSDGDEEKKE</sequence>
<reference evidence="1" key="1">
    <citation type="journal article" date="2021" name="Proc. Natl. Acad. Sci. U.S.A.">
        <title>A Catalog of Tens of Thousands of Viruses from Human Metagenomes Reveals Hidden Associations with Chronic Diseases.</title>
        <authorList>
            <person name="Tisza M.J."/>
            <person name="Buck C.B."/>
        </authorList>
    </citation>
    <scope>NUCLEOTIDE SEQUENCE</scope>
    <source>
        <strain evidence="1">Ctb6217</strain>
    </source>
</reference>
<protein>
    <recommendedName>
        <fullName evidence="2">Tail assembly chaperone</fullName>
    </recommendedName>
</protein>
<dbReference type="EMBL" id="BK032873">
    <property type="protein sequence ID" value="DAF65096.1"/>
    <property type="molecule type" value="Genomic_DNA"/>
</dbReference>
<organism evidence="1">
    <name type="scientific">Siphoviridae sp. ctb6217</name>
    <dbReference type="NCBI Taxonomy" id="2827898"/>
    <lineage>
        <taxon>Viruses</taxon>
        <taxon>Duplodnaviria</taxon>
        <taxon>Heunggongvirae</taxon>
        <taxon>Uroviricota</taxon>
        <taxon>Caudoviricetes</taxon>
    </lineage>
</organism>
<accession>A0A8S5TPQ0</accession>